<dbReference type="InterPro" id="IPR036929">
    <property type="entry name" value="DsbDN_sf"/>
</dbReference>
<dbReference type="OrthoDB" id="121090at2"/>
<evidence type="ECO:0000256" key="1">
    <source>
        <dbReference type="SAM" id="SignalP"/>
    </source>
</evidence>
<keyword evidence="1" id="KW-0732">Signal</keyword>
<feature type="domain" description="Thiol:disulfide interchange protein DsbD N-terminal" evidence="2">
    <location>
        <begin position="51"/>
        <end position="159"/>
    </location>
</feature>
<feature type="chain" id="PRO_5009293244" evidence="1">
    <location>
        <begin position="23"/>
        <end position="168"/>
    </location>
</feature>
<gene>
    <name evidence="3" type="ORF">SAMN05421819_3457</name>
</gene>
<reference evidence="3 4" key="1">
    <citation type="submission" date="2016-10" db="EMBL/GenBank/DDBJ databases">
        <authorList>
            <person name="de Groot N.N."/>
        </authorList>
    </citation>
    <scope>NUCLEOTIDE SEQUENCE [LARGE SCALE GENOMIC DNA]</scope>
    <source>
        <strain evidence="3 4">DSM 22489</strain>
    </source>
</reference>
<keyword evidence="4" id="KW-1185">Reference proteome</keyword>
<evidence type="ECO:0000313" key="4">
    <source>
        <dbReference type="Proteomes" id="UP000236728"/>
    </source>
</evidence>
<evidence type="ECO:0000313" key="3">
    <source>
        <dbReference type="EMBL" id="SEG54961.1"/>
    </source>
</evidence>
<evidence type="ECO:0000259" key="2">
    <source>
        <dbReference type="Pfam" id="PF11412"/>
    </source>
</evidence>
<accession>A0A1H6B269</accession>
<proteinExistence type="predicted"/>
<dbReference type="EMBL" id="FNVA01000006">
    <property type="protein sequence ID" value="SEG54961.1"/>
    <property type="molecule type" value="Genomic_DNA"/>
</dbReference>
<sequence length="168" mass="17835">MKAVARSLVAALLLAAPFAAVSAQSISLGGDNAHSAAKLQHVLLLSDAVETKVGGSQAIELRFRVEDGFHINSHHPKDELLIPTALKLESAGAVQVLSVDYPAGKPFKLPSSNDPLDVYQNEFRVMLRVAAKSPGTTELNGSLHYQACDNAACFPPRTLPVKVLLTAK</sequence>
<organism evidence="3 4">
    <name type="scientific">Bryocella elongata</name>
    <dbReference type="NCBI Taxonomy" id="863522"/>
    <lineage>
        <taxon>Bacteria</taxon>
        <taxon>Pseudomonadati</taxon>
        <taxon>Acidobacteriota</taxon>
        <taxon>Terriglobia</taxon>
        <taxon>Terriglobales</taxon>
        <taxon>Acidobacteriaceae</taxon>
        <taxon>Bryocella</taxon>
    </lineage>
</organism>
<feature type="signal peptide" evidence="1">
    <location>
        <begin position="1"/>
        <end position="22"/>
    </location>
</feature>
<dbReference type="RefSeq" id="WP_103934317.1">
    <property type="nucleotide sequence ID" value="NZ_FNVA01000006.1"/>
</dbReference>
<name>A0A1H6B269_9BACT</name>
<dbReference type="Gene3D" id="2.60.40.1250">
    <property type="entry name" value="Thiol:disulfide interchange protein DsbD, N-terminal domain"/>
    <property type="match status" value="1"/>
</dbReference>
<dbReference type="AlphaFoldDB" id="A0A1H6B269"/>
<dbReference type="InterPro" id="IPR028250">
    <property type="entry name" value="DsbDN"/>
</dbReference>
<dbReference type="Proteomes" id="UP000236728">
    <property type="component" value="Unassembled WGS sequence"/>
</dbReference>
<dbReference type="Pfam" id="PF11412">
    <property type="entry name" value="DsbD_N"/>
    <property type="match status" value="1"/>
</dbReference>
<protein>
    <submittedName>
        <fullName evidence="3">Disulphide bond corrector protein DsbC</fullName>
    </submittedName>
</protein>